<dbReference type="PANTHER" id="PTHR30629:SF2">
    <property type="entry name" value="PROPHAGE INTEGRASE INTS-RELATED"/>
    <property type="match status" value="1"/>
</dbReference>
<feature type="domain" description="Tyr recombinase" evidence="4">
    <location>
        <begin position="283"/>
        <end position="473"/>
    </location>
</feature>
<dbReference type="InterPro" id="IPR013762">
    <property type="entry name" value="Integrase-like_cat_sf"/>
</dbReference>
<dbReference type="SUPFAM" id="SSF56349">
    <property type="entry name" value="DNA breaking-rejoining enzymes"/>
    <property type="match status" value="1"/>
</dbReference>
<dbReference type="GO" id="GO:0015074">
    <property type="term" value="P:DNA integration"/>
    <property type="evidence" value="ECO:0007669"/>
    <property type="project" value="UniProtKB-KW"/>
</dbReference>
<dbReference type="Proteomes" id="UP000245839">
    <property type="component" value="Unassembled WGS sequence"/>
</dbReference>
<gene>
    <name evidence="5" type="ORF">BCF38_11113</name>
    <name evidence="6" type="ORF">SAMN05421539_11113</name>
</gene>
<dbReference type="PANTHER" id="PTHR30629">
    <property type="entry name" value="PROPHAGE INTEGRASE"/>
    <property type="match status" value="1"/>
</dbReference>
<dbReference type="EMBL" id="UETC01000011">
    <property type="protein sequence ID" value="SSA49847.1"/>
    <property type="molecule type" value="Genomic_DNA"/>
</dbReference>
<dbReference type="GO" id="GO:0006310">
    <property type="term" value="P:DNA recombination"/>
    <property type="evidence" value="ECO:0007669"/>
    <property type="project" value="UniProtKB-KW"/>
</dbReference>
<dbReference type="AlphaFoldDB" id="A0A2Y9B4D1"/>
<comment type="similarity">
    <text evidence="1">Belongs to the 'phage' integrase family.</text>
</comment>
<dbReference type="EMBL" id="QGDJ01000011">
    <property type="protein sequence ID" value="PWJ14998.1"/>
    <property type="molecule type" value="Genomic_DNA"/>
</dbReference>
<proteinExistence type="inferred from homology"/>
<evidence type="ECO:0000256" key="1">
    <source>
        <dbReference type="ARBA" id="ARBA00008857"/>
    </source>
</evidence>
<dbReference type="InterPro" id="IPR050808">
    <property type="entry name" value="Phage_Integrase"/>
</dbReference>
<keyword evidence="7" id="KW-1185">Reference proteome</keyword>
<accession>A0A2Y9B4D1</accession>
<evidence type="ECO:0000259" key="4">
    <source>
        <dbReference type="PROSITE" id="PS51898"/>
    </source>
</evidence>
<dbReference type="GO" id="GO:0003677">
    <property type="term" value="F:DNA binding"/>
    <property type="evidence" value="ECO:0007669"/>
    <property type="project" value="InterPro"/>
</dbReference>
<dbReference type="Gene3D" id="1.10.443.10">
    <property type="entry name" value="Intergrase catalytic core"/>
    <property type="match status" value="1"/>
</dbReference>
<name>A0A2Y9B4D1_9RHOB</name>
<evidence type="ECO:0000313" key="6">
    <source>
        <dbReference type="EMBL" id="SSA49847.1"/>
    </source>
</evidence>
<reference evidence="5 7" key="2">
    <citation type="submission" date="2018-03" db="EMBL/GenBank/DDBJ databases">
        <title>Genomic Encyclopedia of Archaeal and Bacterial Type Strains, Phase II (KMG-II): from individual species to whole genera.</title>
        <authorList>
            <person name="Goeker M."/>
        </authorList>
    </citation>
    <scope>NUCLEOTIDE SEQUENCE [LARGE SCALE GENOMIC DNA]</scope>
    <source>
        <strain evidence="5 7">DSM 25227</strain>
    </source>
</reference>
<dbReference type="PROSITE" id="PS51898">
    <property type="entry name" value="TYR_RECOMBINASE"/>
    <property type="match status" value="1"/>
</dbReference>
<evidence type="ECO:0000313" key="8">
    <source>
        <dbReference type="Proteomes" id="UP000251571"/>
    </source>
</evidence>
<keyword evidence="2" id="KW-0229">DNA integration</keyword>
<dbReference type="Pfam" id="PF00589">
    <property type="entry name" value="Phage_integrase"/>
    <property type="match status" value="1"/>
</dbReference>
<evidence type="ECO:0000313" key="7">
    <source>
        <dbReference type="Proteomes" id="UP000245839"/>
    </source>
</evidence>
<evidence type="ECO:0000256" key="3">
    <source>
        <dbReference type="ARBA" id="ARBA00023172"/>
    </source>
</evidence>
<dbReference type="InterPro" id="IPR011010">
    <property type="entry name" value="DNA_brk_join_enz"/>
</dbReference>
<protein>
    <submittedName>
        <fullName evidence="6">Site-specific recombinase XerD</fullName>
    </submittedName>
</protein>
<evidence type="ECO:0000256" key="2">
    <source>
        <dbReference type="ARBA" id="ARBA00022908"/>
    </source>
</evidence>
<keyword evidence="3" id="KW-0233">DNA recombination</keyword>
<dbReference type="InterPro" id="IPR002104">
    <property type="entry name" value="Integrase_catalytic"/>
</dbReference>
<reference evidence="6 8" key="1">
    <citation type="submission" date="2016-10" db="EMBL/GenBank/DDBJ databases">
        <authorList>
            <person name="Cai Z."/>
        </authorList>
    </citation>
    <scope>NUCLEOTIDE SEQUENCE [LARGE SCALE GENOMIC DNA]</scope>
    <source>
        <strain evidence="6 8">DSM 25227</strain>
    </source>
</reference>
<dbReference type="Proteomes" id="UP000251571">
    <property type="component" value="Unassembled WGS sequence"/>
</dbReference>
<organism evidence="6 8">
    <name type="scientific">Jannaschia seohaensis</name>
    <dbReference type="NCBI Taxonomy" id="475081"/>
    <lineage>
        <taxon>Bacteria</taxon>
        <taxon>Pseudomonadati</taxon>
        <taxon>Pseudomonadota</taxon>
        <taxon>Alphaproteobacteria</taxon>
        <taxon>Rhodobacterales</taxon>
        <taxon>Roseobacteraceae</taxon>
        <taxon>Jannaschia</taxon>
    </lineage>
</organism>
<sequence length="480" mass="53661">MFISNSLSHLQSPMGHFSGHIGDTWAMTVTMKLKYIDKLGGGRLRFRRRFPKDVQPLLGEEFFQVPMKAREGHALVTERERMLAAFEKVVRQARGRERMSPLERWRASVVEADQMQAEVRGFEGPDGEDDRREVLAESLQQQAADPMLVKAVMAPKAKEPEVTLRDARNIYLQERLRGVEKGNNYDRLKRVSACIEKTLGKLEDLALIDLRREHARKLRDAMLATPKADGSLRLPSSVARELTMVRTMIAVAITEFDLQGKVSNPFENLEIAGADARPETDSSKRDPLPASVILAMRKRLQTSARDPALGHIWRLLEGTGCRVSEVAGLRVQDVDLVADVPHIRVQWHEDRRVKTKVSIRSVPLIGDALSAAREAVKLAGASPALFPKYASQRGGDAASAALMKHLRTITKNRRHVNHSLRHNMKDWLSEARVDDTTANRILGHAQGSLGNRVYGGDEAKLRIARDALTAALRFAPSEAR</sequence>
<evidence type="ECO:0000313" key="5">
    <source>
        <dbReference type="EMBL" id="PWJ14998.1"/>
    </source>
</evidence>